<dbReference type="Gene3D" id="3.90.1140.10">
    <property type="entry name" value="Cyclic phosphodiesterase"/>
    <property type="match status" value="1"/>
</dbReference>
<gene>
    <name evidence="2" type="ORF">RFI_25779</name>
</gene>
<keyword evidence="3" id="KW-1185">Reference proteome</keyword>
<dbReference type="Pfam" id="PF02834">
    <property type="entry name" value="LigT_PEase"/>
    <property type="match status" value="1"/>
</dbReference>
<evidence type="ECO:0000313" key="3">
    <source>
        <dbReference type="Proteomes" id="UP000023152"/>
    </source>
</evidence>
<organism evidence="2 3">
    <name type="scientific">Reticulomyxa filosa</name>
    <dbReference type="NCBI Taxonomy" id="46433"/>
    <lineage>
        <taxon>Eukaryota</taxon>
        <taxon>Sar</taxon>
        <taxon>Rhizaria</taxon>
        <taxon>Retaria</taxon>
        <taxon>Foraminifera</taxon>
        <taxon>Monothalamids</taxon>
        <taxon>Reticulomyxidae</taxon>
        <taxon>Reticulomyxa</taxon>
    </lineage>
</organism>
<sequence length="225" mass="26627">MKKHHGNYFVGVPIRSEYSKQWFSKWKNFHKGVRLHHPDDLHVTLAFLGRNVNETKLNSIRKYLDEMNSFVVPQFFTLQKPHMWPNTQHPLGIGLEIGENFRLLQSIVFAHRDHLIKIVGKTEVEIAIPHVTIAQFPRANHPNYNECKQSIWQWYENKNGKSYIPGSDCRILLDEIALYTWAEGYPNYDKPHMPNFQIVHRKKLLVDRLCNSLHIHFKQHNLSPF</sequence>
<evidence type="ECO:0000313" key="2">
    <source>
        <dbReference type="EMBL" id="ETO11596.1"/>
    </source>
</evidence>
<name>X6MD48_RETFI</name>
<proteinExistence type="predicted"/>
<dbReference type="SUPFAM" id="SSF55144">
    <property type="entry name" value="LigT-like"/>
    <property type="match status" value="1"/>
</dbReference>
<dbReference type="EMBL" id="ASPP01022290">
    <property type="protein sequence ID" value="ETO11596.1"/>
    <property type="molecule type" value="Genomic_DNA"/>
</dbReference>
<dbReference type="GO" id="GO:0016874">
    <property type="term" value="F:ligase activity"/>
    <property type="evidence" value="ECO:0007669"/>
    <property type="project" value="UniProtKB-KW"/>
</dbReference>
<keyword evidence="2" id="KW-0436">Ligase</keyword>
<dbReference type="AlphaFoldDB" id="X6MD48"/>
<dbReference type="InterPro" id="IPR009097">
    <property type="entry name" value="Cyclic_Pdiesterase"/>
</dbReference>
<reference evidence="2 3" key="1">
    <citation type="journal article" date="2013" name="Curr. Biol.">
        <title>The Genome of the Foraminiferan Reticulomyxa filosa.</title>
        <authorList>
            <person name="Glockner G."/>
            <person name="Hulsmann N."/>
            <person name="Schleicher M."/>
            <person name="Noegel A.A."/>
            <person name="Eichinger L."/>
            <person name="Gallinger C."/>
            <person name="Pawlowski J."/>
            <person name="Sierra R."/>
            <person name="Euteneuer U."/>
            <person name="Pillet L."/>
            <person name="Moustafa A."/>
            <person name="Platzer M."/>
            <person name="Groth M."/>
            <person name="Szafranski K."/>
            <person name="Schliwa M."/>
        </authorList>
    </citation>
    <scope>NUCLEOTIDE SEQUENCE [LARGE SCALE GENOMIC DNA]</scope>
</reference>
<feature type="domain" description="Phosphoesterase HXTX" evidence="1">
    <location>
        <begin position="25"/>
        <end position="88"/>
    </location>
</feature>
<comment type="caution">
    <text evidence="2">The sequence shown here is derived from an EMBL/GenBank/DDBJ whole genome shotgun (WGS) entry which is preliminary data.</text>
</comment>
<accession>X6MD48</accession>
<protein>
    <submittedName>
        <fullName evidence="2">2'-5' RNA ligase</fullName>
    </submittedName>
</protein>
<dbReference type="Proteomes" id="UP000023152">
    <property type="component" value="Unassembled WGS sequence"/>
</dbReference>
<dbReference type="InterPro" id="IPR014051">
    <property type="entry name" value="Phosphoesterase_HXTX"/>
</dbReference>
<evidence type="ECO:0000259" key="1">
    <source>
        <dbReference type="Pfam" id="PF02834"/>
    </source>
</evidence>